<name>A0ABR3PCV1_9PEZI</name>
<evidence type="ECO:0000313" key="3">
    <source>
        <dbReference type="EMBL" id="KAL1303977.1"/>
    </source>
</evidence>
<feature type="transmembrane region" description="Helical" evidence="2">
    <location>
        <begin position="214"/>
        <end position="235"/>
    </location>
</feature>
<evidence type="ECO:0000256" key="2">
    <source>
        <dbReference type="SAM" id="Phobius"/>
    </source>
</evidence>
<proteinExistence type="predicted"/>
<feature type="region of interest" description="Disordered" evidence="1">
    <location>
        <begin position="1"/>
        <end position="114"/>
    </location>
</feature>
<dbReference type="InterPro" id="IPR037737">
    <property type="entry name" value="Srf1"/>
</dbReference>
<dbReference type="EMBL" id="JBFMKM010000009">
    <property type="protein sequence ID" value="KAL1303977.1"/>
    <property type="molecule type" value="Genomic_DNA"/>
</dbReference>
<comment type="caution">
    <text evidence="3">The sequence shown here is derived from an EMBL/GenBank/DDBJ whole genome shotgun (WGS) entry which is preliminary data.</text>
</comment>
<evidence type="ECO:0000256" key="1">
    <source>
        <dbReference type="SAM" id="MobiDB-lite"/>
    </source>
</evidence>
<organism evidence="3 4">
    <name type="scientific">Neodothiora populina</name>
    <dbReference type="NCBI Taxonomy" id="2781224"/>
    <lineage>
        <taxon>Eukaryota</taxon>
        <taxon>Fungi</taxon>
        <taxon>Dikarya</taxon>
        <taxon>Ascomycota</taxon>
        <taxon>Pezizomycotina</taxon>
        <taxon>Dothideomycetes</taxon>
        <taxon>Dothideomycetidae</taxon>
        <taxon>Dothideales</taxon>
        <taxon>Dothioraceae</taxon>
        <taxon>Neodothiora</taxon>
    </lineage>
</organism>
<accession>A0ABR3PCV1</accession>
<dbReference type="Proteomes" id="UP001562354">
    <property type="component" value="Unassembled WGS sequence"/>
</dbReference>
<feature type="transmembrane region" description="Helical" evidence="2">
    <location>
        <begin position="286"/>
        <end position="305"/>
    </location>
</feature>
<dbReference type="PANTHER" id="PTHR36819">
    <property type="entry name" value="REGULATOR OF PHOSPHOLIPASE D SRF1"/>
    <property type="match status" value="1"/>
</dbReference>
<dbReference type="PANTHER" id="PTHR36819:SF1">
    <property type="entry name" value="REGULATOR OF PHOSPHOLIPASE D SRF1"/>
    <property type="match status" value="1"/>
</dbReference>
<keyword evidence="4" id="KW-1185">Reference proteome</keyword>
<evidence type="ECO:0000313" key="4">
    <source>
        <dbReference type="Proteomes" id="UP001562354"/>
    </source>
</evidence>
<dbReference type="RefSeq" id="XP_069200252.1">
    <property type="nucleotide sequence ID" value="XM_069343972.1"/>
</dbReference>
<protein>
    <recommendedName>
        <fullName evidence="5">Regulator of phospholipase D SRF1</fullName>
    </recommendedName>
</protein>
<sequence>MQPAARDSLSTTINVNNEHSPPRVLLPTDPAATTTNTTTTVNTAAAQPSHSPSDDNRVVRSIPPWVRTEEDDDDDEDDGASGQHHRLLPPSSAMPASHHYLPAPPHQHRAPGRKWDHLRDAEPAMLDQPIDVNQRRWLPYMVSGPHPGVTQGARIVSDAWMDEHMPHMTAEWTPGEDEEATEKAEGYWLLSPARQRHTFYRIQRIILKNPYVPLVFRLTVLAFTLAGLGLGARVYHEANSVTRASGFSCNKRASTYMAIILDSIAVPYICYITWDEYLSKPLGLRSATAKVSLLLIDLYFIVFYSSNLSLAFDSLDDPRWACFDNESQFQNCPNSAEICHSQKGLAGVLVVALVAWLITFMISVLRVVERLR</sequence>
<feature type="compositionally biased region" description="Acidic residues" evidence="1">
    <location>
        <begin position="69"/>
        <end position="79"/>
    </location>
</feature>
<keyword evidence="2" id="KW-0472">Membrane</keyword>
<reference evidence="3 4" key="1">
    <citation type="submission" date="2024-07" db="EMBL/GenBank/DDBJ databases">
        <title>Draft sequence of the Neodothiora populina.</title>
        <authorList>
            <person name="Drown D.D."/>
            <person name="Schuette U.S."/>
            <person name="Buechlein A.B."/>
            <person name="Rusch D.R."/>
            <person name="Winton L.W."/>
            <person name="Adams G.A."/>
        </authorList>
    </citation>
    <scope>NUCLEOTIDE SEQUENCE [LARGE SCALE GENOMIC DNA]</scope>
    <source>
        <strain evidence="3 4">CPC 39397</strain>
    </source>
</reference>
<gene>
    <name evidence="3" type="ORF">AAFC00_000423</name>
</gene>
<feature type="transmembrane region" description="Helical" evidence="2">
    <location>
        <begin position="345"/>
        <end position="368"/>
    </location>
</feature>
<dbReference type="GeneID" id="95974126"/>
<keyword evidence="2" id="KW-0812">Transmembrane</keyword>
<feature type="transmembrane region" description="Helical" evidence="2">
    <location>
        <begin position="255"/>
        <end position="274"/>
    </location>
</feature>
<feature type="compositionally biased region" description="Polar residues" evidence="1">
    <location>
        <begin position="8"/>
        <end position="19"/>
    </location>
</feature>
<keyword evidence="2" id="KW-1133">Transmembrane helix</keyword>
<feature type="compositionally biased region" description="Low complexity" evidence="1">
    <location>
        <begin position="31"/>
        <end position="46"/>
    </location>
</feature>
<evidence type="ECO:0008006" key="5">
    <source>
        <dbReference type="Google" id="ProtNLM"/>
    </source>
</evidence>